<evidence type="ECO:0000313" key="1">
    <source>
        <dbReference type="EMBL" id="KAJ9081003.1"/>
    </source>
</evidence>
<sequence>MKSPDRLRVTFGSIPDDEQDLALLNSIKFVKRPTFNLLWSPSTPPRNSRFQEALEAQKKLLEAAEKEASFENPATSTLAVSTPKNTLVNGNSQKIEVPNQCSLEAANVPKKDSPEKNSNGTLDKAEPEISSLDPSNSKPSSVERVIEAPKPVELPKPAPAKTWASILGNPTGTQKVVRPNQPEPPVIVSPPKNFTAKAKNISELFRDIHISMRAPLVEPRGITNNNLLCYAHSVLQSLIHVPPFMNLVKLLALSSISNPDKTPILHSLVEIYKQFRTSSSKKAKNNREQEPIEPKLIIRLVQSLRPSFSTQIGVQEDAHEFFSALINGLSDEILALMKEESLAVSSNFDSSKVPSIHIFQTEQPSTDSDEAEWVGVGANNKHFISRETKVVATPITSLFSGLYRNTLKVKGKAPSVSQDCSIDLQLEVEPDHIRTVQDALNHLLKAESLDKADPSDDFSAGHVSKHFSFESLPPILVLHLKIVVFCKEVGARKILKDISCPLILSFPLPKKFVSTADSVVKYQLVAVVYHHGSEAMAGHYTCDVRRGDDSWIFCNDSEIEALDYKSIGTTEHTLDGTPYLLFYTRV</sequence>
<evidence type="ECO:0000313" key="2">
    <source>
        <dbReference type="Proteomes" id="UP001165960"/>
    </source>
</evidence>
<accession>A0ACC2U2D9</accession>
<name>A0ACC2U2D9_9FUNG</name>
<organism evidence="1 2">
    <name type="scientific">Entomophthora muscae</name>
    <dbReference type="NCBI Taxonomy" id="34485"/>
    <lineage>
        <taxon>Eukaryota</taxon>
        <taxon>Fungi</taxon>
        <taxon>Fungi incertae sedis</taxon>
        <taxon>Zoopagomycota</taxon>
        <taxon>Entomophthoromycotina</taxon>
        <taxon>Entomophthoromycetes</taxon>
        <taxon>Entomophthorales</taxon>
        <taxon>Entomophthoraceae</taxon>
        <taxon>Entomophthora</taxon>
    </lineage>
</organism>
<dbReference type="Proteomes" id="UP001165960">
    <property type="component" value="Unassembled WGS sequence"/>
</dbReference>
<reference evidence="1" key="1">
    <citation type="submission" date="2022-04" db="EMBL/GenBank/DDBJ databases">
        <title>Genome of the entomopathogenic fungus Entomophthora muscae.</title>
        <authorList>
            <person name="Elya C."/>
            <person name="Lovett B.R."/>
            <person name="Lee E."/>
            <person name="Macias A.M."/>
            <person name="Hajek A.E."/>
            <person name="De Bivort B.L."/>
            <person name="Kasson M.T."/>
            <person name="De Fine Licht H.H."/>
            <person name="Stajich J.E."/>
        </authorList>
    </citation>
    <scope>NUCLEOTIDE SEQUENCE</scope>
    <source>
        <strain evidence="1">Berkeley</strain>
    </source>
</reference>
<keyword evidence="2" id="KW-1185">Reference proteome</keyword>
<protein>
    <submittedName>
        <fullName evidence="1">Ubiquitin carboxyl-terminal hydrolase 10</fullName>
        <ecNumber evidence="1">3.4.19.12</ecNumber>
    </submittedName>
</protein>
<gene>
    <name evidence="1" type="primary">USP10</name>
    <name evidence="1" type="ORF">DSO57_1019069</name>
</gene>
<dbReference type="EMBL" id="QTSX02001505">
    <property type="protein sequence ID" value="KAJ9081003.1"/>
    <property type="molecule type" value="Genomic_DNA"/>
</dbReference>
<proteinExistence type="predicted"/>
<dbReference type="EC" id="3.4.19.12" evidence="1"/>
<keyword evidence="1" id="KW-0378">Hydrolase</keyword>
<comment type="caution">
    <text evidence="1">The sequence shown here is derived from an EMBL/GenBank/DDBJ whole genome shotgun (WGS) entry which is preliminary data.</text>
</comment>